<name>A0A6B3L767_9BACT</name>
<dbReference type="EMBL" id="CP066776">
    <property type="protein sequence ID" value="QQL45773.1"/>
    <property type="molecule type" value="Genomic_DNA"/>
</dbReference>
<evidence type="ECO:0008006" key="3">
    <source>
        <dbReference type="Google" id="ProtNLM"/>
    </source>
</evidence>
<dbReference type="RefSeq" id="WP_164365491.1">
    <property type="nucleotide sequence ID" value="NZ_CP066776.1"/>
</dbReference>
<proteinExistence type="predicted"/>
<keyword evidence="2" id="KW-1185">Reference proteome</keyword>
<dbReference type="KEGG" id="soa:G3M56_004090"/>
<sequence length="331" mass="37277">METNRFVQFLTKWKAKLAPFEVDAAEWFFIRLGLAIVVWMIFPMTLFPAQPTPNGLARLGADFTWLNDPTAMSVCKWTLGSALALYVLNRWLWLALPVMTFLMIASGTLTNSQAEEVSHHSQPVALILLVQTVWLYVGIIRRMRGKPATDNDPDRSVRVSATKRWATLAVYFSIQTFCAAYMVSVVSKMVLSDGKWVKESANFPIQLVKNDLADYYNTVNGEGQTDPTPEGLERFRVITQKFFVDYPNIGRAMLASGMLLEAFCFLALLSRRIASIYGIALIAFHWVISLAMGLTFTYNIILLLIFFVGIPYLLSRPVARILPSSRQEPAA</sequence>
<accession>A0A6B3L767</accession>
<dbReference type="Proteomes" id="UP000475117">
    <property type="component" value="Chromosome"/>
</dbReference>
<protein>
    <recommendedName>
        <fullName evidence="3">HTTM domain-containing protein</fullName>
    </recommendedName>
</protein>
<gene>
    <name evidence="1" type="ORF">G3M56_004090</name>
</gene>
<evidence type="ECO:0000313" key="2">
    <source>
        <dbReference type="Proteomes" id="UP000475117"/>
    </source>
</evidence>
<dbReference type="AlphaFoldDB" id="A0A6B3L767"/>
<evidence type="ECO:0000313" key="1">
    <source>
        <dbReference type="EMBL" id="QQL45773.1"/>
    </source>
</evidence>
<organism evidence="1 2">
    <name type="scientific">Sulfuriroseicoccus oceanibius</name>
    <dbReference type="NCBI Taxonomy" id="2707525"/>
    <lineage>
        <taxon>Bacteria</taxon>
        <taxon>Pseudomonadati</taxon>
        <taxon>Verrucomicrobiota</taxon>
        <taxon>Verrucomicrobiia</taxon>
        <taxon>Verrucomicrobiales</taxon>
        <taxon>Verrucomicrobiaceae</taxon>
        <taxon>Sulfuriroseicoccus</taxon>
    </lineage>
</organism>
<reference evidence="1 2" key="1">
    <citation type="submission" date="2020-12" db="EMBL/GenBank/DDBJ databases">
        <title>Sulforoseuscoccus oceanibium gen. nov., sp. nov., a representative of the phylum Verrucomicrobia with special cytoplasmic membrane, and proposal of Sulforoseuscoccusaceae fam. nov.</title>
        <authorList>
            <person name="Xi F."/>
        </authorList>
    </citation>
    <scope>NUCLEOTIDE SEQUENCE [LARGE SCALE GENOMIC DNA]</scope>
    <source>
        <strain evidence="1 2">T37</strain>
    </source>
</reference>